<dbReference type="Gene3D" id="1.10.3210.10">
    <property type="entry name" value="Hypothetical protein af1432"/>
    <property type="match status" value="1"/>
</dbReference>
<dbReference type="InterPro" id="IPR013976">
    <property type="entry name" value="HDOD"/>
</dbReference>
<dbReference type="InterPro" id="IPR001633">
    <property type="entry name" value="EAL_dom"/>
</dbReference>
<dbReference type="Gene3D" id="3.20.20.450">
    <property type="entry name" value="EAL domain"/>
    <property type="match status" value="1"/>
</dbReference>
<dbReference type="SMART" id="SM00052">
    <property type="entry name" value="EAL"/>
    <property type="match status" value="1"/>
</dbReference>
<feature type="domain" description="HDOD" evidence="2">
    <location>
        <begin position="221"/>
        <end position="417"/>
    </location>
</feature>
<accession>H8GNG5</accession>
<evidence type="ECO:0000259" key="2">
    <source>
        <dbReference type="PROSITE" id="PS51833"/>
    </source>
</evidence>
<feature type="domain" description="EAL" evidence="1">
    <location>
        <begin position="1"/>
        <end position="227"/>
    </location>
</feature>
<protein>
    <submittedName>
        <fullName evidence="3">Putative signal transduction protein containing EAL and modified HD-GYP domains</fullName>
    </submittedName>
</protein>
<dbReference type="InterPro" id="IPR035919">
    <property type="entry name" value="EAL_sf"/>
</dbReference>
<dbReference type="EMBL" id="CM001475">
    <property type="protein sequence ID" value="EIC29558.1"/>
    <property type="molecule type" value="Genomic_DNA"/>
</dbReference>
<gene>
    <name evidence="3" type="ORF">Metal_1791</name>
</gene>
<dbReference type="PROSITE" id="PS50883">
    <property type="entry name" value="EAL"/>
    <property type="match status" value="1"/>
</dbReference>
<proteinExistence type="predicted"/>
<dbReference type="PROSITE" id="PS51833">
    <property type="entry name" value="HDOD"/>
    <property type="match status" value="1"/>
</dbReference>
<dbReference type="HOGENOM" id="CLU_044951_2_0_6"/>
<keyword evidence="4" id="KW-1185">Reference proteome</keyword>
<dbReference type="AlphaFoldDB" id="H8GNG5"/>
<dbReference type="STRING" id="686340.Metal_1791"/>
<dbReference type="InterPro" id="IPR014408">
    <property type="entry name" value="dGMP_Pdiesterase_EAL/HD-GYP"/>
</dbReference>
<dbReference type="Pfam" id="PF00563">
    <property type="entry name" value="EAL"/>
    <property type="match status" value="1"/>
</dbReference>
<evidence type="ECO:0000259" key="1">
    <source>
        <dbReference type="PROSITE" id="PS50883"/>
    </source>
</evidence>
<dbReference type="PANTHER" id="PTHR33525">
    <property type="match status" value="1"/>
</dbReference>
<evidence type="ECO:0000313" key="3">
    <source>
        <dbReference type="EMBL" id="EIC29558.1"/>
    </source>
</evidence>
<dbReference type="RefSeq" id="WP_005371510.1">
    <property type="nucleotide sequence ID" value="NZ_CM001475.1"/>
</dbReference>
<dbReference type="InterPro" id="IPR052340">
    <property type="entry name" value="RNase_Y/CdgJ"/>
</dbReference>
<organism evidence="3 4">
    <name type="scientific">Methylomicrobium album BG8</name>
    <dbReference type="NCBI Taxonomy" id="686340"/>
    <lineage>
        <taxon>Bacteria</taxon>
        <taxon>Pseudomonadati</taxon>
        <taxon>Pseudomonadota</taxon>
        <taxon>Gammaproteobacteria</taxon>
        <taxon>Methylococcales</taxon>
        <taxon>Methylococcaceae</taxon>
        <taxon>Methylomicrobium</taxon>
    </lineage>
</organism>
<dbReference type="SUPFAM" id="SSF141868">
    <property type="entry name" value="EAL domain-like"/>
    <property type="match status" value="1"/>
</dbReference>
<dbReference type="Proteomes" id="UP000005090">
    <property type="component" value="Chromosome"/>
</dbReference>
<evidence type="ECO:0000313" key="4">
    <source>
        <dbReference type="Proteomes" id="UP000005090"/>
    </source>
</evidence>
<dbReference type="eggNOG" id="COG3434">
    <property type="taxonomic scope" value="Bacteria"/>
</dbReference>
<dbReference type="PIRSF" id="PIRSF003180">
    <property type="entry name" value="DiGMPpdiest_YuxH"/>
    <property type="match status" value="1"/>
</dbReference>
<reference evidence="3 4" key="1">
    <citation type="journal article" date="2013" name="Genome Announc.">
        <title>Genome Sequence of the Obligate Gammaproteobacterial Methanotroph Methylomicrobium album Strain BG8.</title>
        <authorList>
            <person name="Kits K.D."/>
            <person name="Kalyuzhnaya M.G."/>
            <person name="Klotz M.G."/>
            <person name="Jetten M.S."/>
            <person name="Op den Camp H.J."/>
            <person name="Vuilleumier S."/>
            <person name="Bringel F."/>
            <person name="Dispirito A.A."/>
            <person name="Murrell J.C."/>
            <person name="Bruce D."/>
            <person name="Cheng J.F."/>
            <person name="Copeland A."/>
            <person name="Goodwin L."/>
            <person name="Hauser L."/>
            <person name="Lajus A."/>
            <person name="Land M.L."/>
            <person name="Lapidus A."/>
            <person name="Lucas S."/>
            <person name="Medigue C."/>
            <person name="Pitluck S."/>
            <person name="Woyke T."/>
            <person name="Zeytun A."/>
            <person name="Stein L.Y."/>
        </authorList>
    </citation>
    <scope>NUCLEOTIDE SEQUENCE [LARGE SCALE GENOMIC DNA]</scope>
    <source>
        <strain evidence="3 4">BG8</strain>
    </source>
</reference>
<name>H8GNG5_METAL</name>
<sequence>MAFRHRKHCVPDNNPKTELECPTEIVQVGRQPILDRNQRTYGYELLYRYRNSGPEEGANGNLVTARTLLYTFLEFGVKHLVGPHKAFVNFTRTLFTDGQALPLDKDRFVLEVLEDIEIDAELVGGIRKLHESGFIIALDDYRFEPHWSPLLPYCSIVKIDITGLHLEAYSQNIADLKKKGLVLLAEKVETYAEFAKVLEMGFDLFQGYFFARPQILNTKILQTNQNLLIKMISRINDPAVGLDELARLISLDPQLSFKALRFINSAFFGFTKKVDSIQQAVLFIGLKRLRAWASLVIMSDMPVKSVEIIKTGLIRAELCYSMSKELALGKPESAYAVGLLSILDGMFGQPLDQLVKDMPIQAEMTQALVERTGPYSVGLNCIQALEQGHSLEPFAELVAMDKLVAIYIQAITSAEDILNELA</sequence>
<dbReference type="Pfam" id="PF08668">
    <property type="entry name" value="HDOD"/>
    <property type="match status" value="1"/>
</dbReference>
<dbReference type="SUPFAM" id="SSF109604">
    <property type="entry name" value="HD-domain/PDEase-like"/>
    <property type="match status" value="1"/>
</dbReference>
<dbReference type="PANTHER" id="PTHR33525:SF4">
    <property type="entry name" value="CYCLIC DI-GMP PHOSPHODIESTERASE CDGJ"/>
    <property type="match status" value="1"/>
</dbReference>